<feature type="domain" description="Thiolase C-terminal" evidence="7">
    <location>
        <begin position="270"/>
        <end position="399"/>
    </location>
</feature>
<dbReference type="EMBL" id="FO203527">
    <property type="protein sequence ID" value="CCO60277.1"/>
    <property type="molecule type" value="Genomic_DNA"/>
</dbReference>
<comment type="similarity">
    <text evidence="1 5">Belongs to the thiolase-like superfamily. Thiolase family.</text>
</comment>
<dbReference type="PANTHER" id="PTHR18919:SF107">
    <property type="entry name" value="ACETYL-COA ACETYLTRANSFERASE, CYTOSOLIC"/>
    <property type="match status" value="1"/>
</dbReference>
<dbReference type="RefSeq" id="WP_022560905.1">
    <property type="nucleotide sequence ID" value="NC_022543.1"/>
</dbReference>
<dbReference type="PATRIC" id="fig|1260221.3.peg.4134"/>
<evidence type="ECO:0000256" key="1">
    <source>
        <dbReference type="ARBA" id="ARBA00010982"/>
    </source>
</evidence>
<dbReference type="eggNOG" id="COG0183">
    <property type="taxonomic scope" value="Bacteria"/>
</dbReference>
<protein>
    <submittedName>
        <fullName evidence="8">Acetyl-CoA acetyltransferase</fullName>
        <ecNumber evidence="8">2.3.1.9</ecNumber>
    </submittedName>
</protein>
<accession>U4K4S4</accession>
<dbReference type="InterPro" id="IPR020615">
    <property type="entry name" value="Thiolase_acyl_enz_int_AS"/>
</dbReference>
<dbReference type="Pfam" id="PF00108">
    <property type="entry name" value="Thiolase_N"/>
    <property type="match status" value="1"/>
</dbReference>
<feature type="active site" description="Proton acceptor" evidence="4">
    <location>
        <position position="387"/>
    </location>
</feature>
<dbReference type="GO" id="GO:0003985">
    <property type="term" value="F:acetyl-CoA C-acetyltransferase activity"/>
    <property type="evidence" value="ECO:0007669"/>
    <property type="project" value="UniProtKB-EC"/>
</dbReference>
<evidence type="ECO:0000256" key="2">
    <source>
        <dbReference type="ARBA" id="ARBA00022679"/>
    </source>
</evidence>
<dbReference type="InterPro" id="IPR020613">
    <property type="entry name" value="Thiolase_CS"/>
</dbReference>
<evidence type="ECO:0000256" key="4">
    <source>
        <dbReference type="PIRSR" id="PIRSR000429-1"/>
    </source>
</evidence>
<dbReference type="Gene3D" id="3.40.47.10">
    <property type="match status" value="2"/>
</dbReference>
<reference evidence="8 9" key="1">
    <citation type="journal article" date="2013" name="ISME J.">
        <title>Comparative genomics of pathogenic lineages of Vibrio nigripulchritudo identifies virulence-associated traits.</title>
        <authorList>
            <person name="Goudenege D."/>
            <person name="Labreuche Y."/>
            <person name="Krin E."/>
            <person name="Ansquer D."/>
            <person name="Mangenot S."/>
            <person name="Calteau A."/>
            <person name="Medigue C."/>
            <person name="Mazel D."/>
            <person name="Polz M.F."/>
            <person name="Le Roux F."/>
        </authorList>
    </citation>
    <scope>NUCLEOTIDE SEQUENCE [LARGE SCALE GENOMIC DNA]</scope>
    <source>
        <strain evidence="9">SnF1</strain>
    </source>
</reference>
<feature type="active site" description="Acyl-thioester intermediate" evidence="4">
    <location>
        <position position="88"/>
    </location>
</feature>
<evidence type="ECO:0000313" key="8">
    <source>
        <dbReference type="EMBL" id="CCO60277.1"/>
    </source>
</evidence>
<name>U4K4S4_9VIBR</name>
<dbReference type="FunFam" id="3.40.47.10:FF:000010">
    <property type="entry name" value="Acetyl-CoA acetyltransferase (Thiolase)"/>
    <property type="match status" value="1"/>
</dbReference>
<dbReference type="NCBIfam" id="TIGR01930">
    <property type="entry name" value="AcCoA-C-Actrans"/>
    <property type="match status" value="1"/>
</dbReference>
<evidence type="ECO:0000259" key="6">
    <source>
        <dbReference type="Pfam" id="PF00108"/>
    </source>
</evidence>
<keyword evidence="2 5" id="KW-0808">Transferase</keyword>
<dbReference type="SUPFAM" id="SSF53901">
    <property type="entry name" value="Thiolase-like"/>
    <property type="match status" value="2"/>
</dbReference>
<dbReference type="InterPro" id="IPR016039">
    <property type="entry name" value="Thiolase-like"/>
</dbReference>
<keyword evidence="3 5" id="KW-0012">Acyltransferase</keyword>
<evidence type="ECO:0000313" key="9">
    <source>
        <dbReference type="Proteomes" id="UP000016895"/>
    </source>
</evidence>
<dbReference type="STRING" id="28173.VIBNI_B0465"/>
<proteinExistence type="inferred from homology"/>
<dbReference type="Pfam" id="PF02803">
    <property type="entry name" value="Thiolase_C"/>
    <property type="match status" value="1"/>
</dbReference>
<dbReference type="InterPro" id="IPR020610">
    <property type="entry name" value="Thiolase_AS"/>
</dbReference>
<dbReference type="PROSITE" id="PS00099">
    <property type="entry name" value="THIOLASE_3"/>
    <property type="match status" value="1"/>
</dbReference>
<dbReference type="PROSITE" id="PS00737">
    <property type="entry name" value="THIOLASE_2"/>
    <property type="match status" value="1"/>
</dbReference>
<dbReference type="OrthoDB" id="8951704at2"/>
<dbReference type="InterPro" id="IPR020616">
    <property type="entry name" value="Thiolase_N"/>
</dbReference>
<dbReference type="AlphaFoldDB" id="U4K4S4"/>
<dbReference type="EC" id="2.3.1.9" evidence="8"/>
<dbReference type="InterPro" id="IPR020617">
    <property type="entry name" value="Thiolase_C"/>
</dbReference>
<evidence type="ECO:0000256" key="3">
    <source>
        <dbReference type="ARBA" id="ARBA00023315"/>
    </source>
</evidence>
<gene>
    <name evidence="8" type="primary">phbA</name>
    <name evidence="8" type="ORF">VIBNI_B0465</name>
</gene>
<dbReference type="KEGG" id="vni:VIBNI_B0465"/>
<dbReference type="PANTHER" id="PTHR18919">
    <property type="entry name" value="ACETYL-COA C-ACYLTRANSFERASE"/>
    <property type="match status" value="1"/>
</dbReference>
<sequence>MEPIYIVAAKRTPIGNFNGGLSSLSAVELGAHAMKAAIEQSGIAPDKIDEVIVGNVLTAGNGMGTGRQASIHAGIPSSVPAYTLNMICGSGMKALTDAASHIRAGDCEVVMTCGMESMSNAGFVLSGDNRRGHRMGHQTVVDTILKDGLTDAFHGYPMGITAENIVDKLDISRHQQDEYALSSQQKAIRAQDQGHFDEEIAPVTIATRKSEITIAKDEFPKRDCTLEKLSGLHPAFDKQGSVTAGNASGINDGASAILLASTSAVKKHNLTPLAELVEYGQAAIEPEVMGLGPVNAIANTLRKADMSLGQIDCFELNEAFAAQSLGVIKQLSEQHDVSEHWIAERSNPNGGAIALGHPIGASGNRIVTTLVYQLRRDNSEFGLASLCIGGGMGTAVIVKPCR</sequence>
<dbReference type="PROSITE" id="PS00098">
    <property type="entry name" value="THIOLASE_1"/>
    <property type="match status" value="1"/>
</dbReference>
<dbReference type="GO" id="GO:0044281">
    <property type="term" value="P:small molecule metabolic process"/>
    <property type="evidence" value="ECO:0007669"/>
    <property type="project" value="UniProtKB-ARBA"/>
</dbReference>
<organism evidence="8 9">
    <name type="scientific">Vibrio nigripulchritudo</name>
    <dbReference type="NCBI Taxonomy" id="28173"/>
    <lineage>
        <taxon>Bacteria</taxon>
        <taxon>Pseudomonadati</taxon>
        <taxon>Pseudomonadota</taxon>
        <taxon>Gammaproteobacteria</taxon>
        <taxon>Vibrionales</taxon>
        <taxon>Vibrionaceae</taxon>
        <taxon>Vibrio</taxon>
    </lineage>
</organism>
<evidence type="ECO:0000256" key="5">
    <source>
        <dbReference type="RuleBase" id="RU003557"/>
    </source>
</evidence>
<feature type="domain" description="Thiolase N-terminal" evidence="6">
    <location>
        <begin position="4"/>
        <end position="262"/>
    </location>
</feature>
<evidence type="ECO:0000259" key="7">
    <source>
        <dbReference type="Pfam" id="PF02803"/>
    </source>
</evidence>
<dbReference type="CDD" id="cd00751">
    <property type="entry name" value="thiolase"/>
    <property type="match status" value="1"/>
</dbReference>
<dbReference type="PIRSF" id="PIRSF000429">
    <property type="entry name" value="Ac-CoA_Ac_transf"/>
    <property type="match status" value="1"/>
</dbReference>
<dbReference type="InterPro" id="IPR002155">
    <property type="entry name" value="Thiolase"/>
</dbReference>
<keyword evidence="9" id="KW-1185">Reference proteome</keyword>
<dbReference type="Proteomes" id="UP000016895">
    <property type="component" value="Chromosome 2"/>
</dbReference>
<feature type="active site" description="Proton acceptor" evidence="4">
    <location>
        <position position="357"/>
    </location>
</feature>